<dbReference type="AlphaFoldDB" id="A0A6C0C9M2"/>
<dbReference type="PROSITE" id="PS50158">
    <property type="entry name" value="ZF_CCHC"/>
    <property type="match status" value="1"/>
</dbReference>
<dbReference type="InterPro" id="IPR036875">
    <property type="entry name" value="Znf_CCHC_sf"/>
</dbReference>
<dbReference type="GO" id="GO:0008270">
    <property type="term" value="F:zinc ion binding"/>
    <property type="evidence" value="ECO:0007669"/>
    <property type="project" value="InterPro"/>
</dbReference>
<reference evidence="3" key="1">
    <citation type="journal article" date="2020" name="Nature">
        <title>Giant virus diversity and host interactions through global metagenomics.</title>
        <authorList>
            <person name="Schulz F."/>
            <person name="Roux S."/>
            <person name="Paez-Espino D."/>
            <person name="Jungbluth S."/>
            <person name="Walsh D.A."/>
            <person name="Denef V.J."/>
            <person name="McMahon K.D."/>
            <person name="Konstantinidis K.T."/>
            <person name="Eloe-Fadrosh E.A."/>
            <person name="Kyrpides N.C."/>
            <person name="Woyke T."/>
        </authorList>
    </citation>
    <scope>NUCLEOTIDE SEQUENCE</scope>
    <source>
        <strain evidence="3">GVMAG-M-3300020192-26</strain>
    </source>
</reference>
<proteinExistence type="predicted"/>
<evidence type="ECO:0008006" key="4">
    <source>
        <dbReference type="Google" id="ProtNLM"/>
    </source>
</evidence>
<dbReference type="EMBL" id="MN739354">
    <property type="protein sequence ID" value="QHT00369.1"/>
    <property type="molecule type" value="Genomic_DNA"/>
</dbReference>
<feature type="domain" description="CCHC-type" evidence="1">
    <location>
        <begin position="157"/>
        <end position="170"/>
    </location>
</feature>
<evidence type="ECO:0000313" key="3">
    <source>
        <dbReference type="EMBL" id="QHT00369.1"/>
    </source>
</evidence>
<dbReference type="Pfam" id="PF14787">
    <property type="entry name" value="zf-CCHC_5"/>
    <property type="match status" value="1"/>
</dbReference>
<dbReference type="SUPFAM" id="SSF82771">
    <property type="entry name" value="GIY-YIG endonuclease"/>
    <property type="match status" value="1"/>
</dbReference>
<organism evidence="3">
    <name type="scientific">viral metagenome</name>
    <dbReference type="NCBI Taxonomy" id="1070528"/>
    <lineage>
        <taxon>unclassified sequences</taxon>
        <taxon>metagenomes</taxon>
        <taxon>organismal metagenomes</taxon>
    </lineage>
</organism>
<dbReference type="InterPro" id="IPR001878">
    <property type="entry name" value="Znf_CCHC"/>
</dbReference>
<accession>A0A6C0C9M2</accession>
<dbReference type="InterPro" id="IPR000305">
    <property type="entry name" value="GIY-YIG_endonuc"/>
</dbReference>
<dbReference type="InterPro" id="IPR035901">
    <property type="entry name" value="GIY-YIG_endonuc_sf"/>
</dbReference>
<evidence type="ECO:0000259" key="1">
    <source>
        <dbReference type="PROSITE" id="PS50158"/>
    </source>
</evidence>
<dbReference type="PROSITE" id="PS50164">
    <property type="entry name" value="GIY_YIG"/>
    <property type="match status" value="1"/>
</dbReference>
<dbReference type="Gene3D" id="3.40.1440.10">
    <property type="entry name" value="GIY-YIG endonuclease"/>
    <property type="match status" value="1"/>
</dbReference>
<dbReference type="SUPFAM" id="SSF57756">
    <property type="entry name" value="Retrovirus zinc finger-like domains"/>
    <property type="match status" value="1"/>
</dbReference>
<evidence type="ECO:0000259" key="2">
    <source>
        <dbReference type="PROSITE" id="PS50164"/>
    </source>
</evidence>
<dbReference type="GO" id="GO:0003676">
    <property type="term" value="F:nucleic acid binding"/>
    <property type="evidence" value="ECO:0007669"/>
    <property type="project" value="InterPro"/>
</dbReference>
<name>A0A6C0C9M2_9ZZZZ</name>
<feature type="domain" description="GIY-YIG" evidence="2">
    <location>
        <begin position="54"/>
        <end position="129"/>
    </location>
</feature>
<dbReference type="Pfam" id="PF01541">
    <property type="entry name" value="GIY-YIG"/>
    <property type="match status" value="1"/>
</dbReference>
<sequence>MGNNQPTEKSVSDTISDAFQPILETPILNIISEIFQPNLEIIPKYSEPPNYNKEVTNVYILKLTDDKYYVGKSNDPSQRYLDHATESGSAWTRKYKPLEIEKVIKNASHFDEDKCVKEYMSLYGIDNVRGGTYSSVRLTNAQKGLLTQEIRGAKDCCFRCGRDNHFADKCYAKTNVHGENLPPKKKIVQSRININELELLSSETSSD</sequence>
<protein>
    <recommendedName>
        <fullName evidence="4">CCHC-type domain-containing protein</fullName>
    </recommendedName>
</protein>